<protein>
    <recommendedName>
        <fullName evidence="4">Allene oxide cyclase barrel-like domain-containing protein</fullName>
    </recommendedName>
</protein>
<evidence type="ECO:0008006" key="4">
    <source>
        <dbReference type="Google" id="ProtNLM"/>
    </source>
</evidence>
<evidence type="ECO:0000313" key="2">
    <source>
        <dbReference type="EMBL" id="RMA58083.1"/>
    </source>
</evidence>
<feature type="signal peptide" evidence="1">
    <location>
        <begin position="1"/>
        <end position="21"/>
    </location>
</feature>
<accession>A0A3L9YBG7</accession>
<name>A0A3L9YBG7_9FLAO</name>
<dbReference type="RefSeq" id="WP_121908416.1">
    <property type="nucleotide sequence ID" value="NZ_REFC01000014.1"/>
</dbReference>
<dbReference type="OrthoDB" id="1432447at2"/>
<dbReference type="EMBL" id="REFC01000014">
    <property type="protein sequence ID" value="RMA58083.1"/>
    <property type="molecule type" value="Genomic_DNA"/>
</dbReference>
<evidence type="ECO:0000313" key="3">
    <source>
        <dbReference type="Proteomes" id="UP000271339"/>
    </source>
</evidence>
<sequence>MKTIKNIFLAMLIILTISCTSDDYHEEVPDLEQTQLRVIGKGTAVAQLKIINNPDTGQPIEAFCFLMELINAETGEIIGTLEDCDMGTTENSDGTLISKIVTKFIITNEGSIISRGDVLQKPIGDERFSTEFTPFEDNIVEITGDFEGMKGRTTLIGEVDLSQFDQNIITFNCNFTIDLETH</sequence>
<evidence type="ECO:0000256" key="1">
    <source>
        <dbReference type="SAM" id="SignalP"/>
    </source>
</evidence>
<gene>
    <name evidence="2" type="ORF">BXY75_2891</name>
</gene>
<feature type="chain" id="PRO_5017921607" description="Allene oxide cyclase barrel-like domain-containing protein" evidence="1">
    <location>
        <begin position="22"/>
        <end position="182"/>
    </location>
</feature>
<dbReference type="Proteomes" id="UP000271339">
    <property type="component" value="Unassembled WGS sequence"/>
</dbReference>
<proteinExistence type="predicted"/>
<dbReference type="AlphaFoldDB" id="A0A3L9YBG7"/>
<keyword evidence="3" id="KW-1185">Reference proteome</keyword>
<reference evidence="2 3" key="1">
    <citation type="submission" date="2018-10" db="EMBL/GenBank/DDBJ databases">
        <title>Genomic Encyclopedia of Archaeal and Bacterial Type Strains, Phase II (KMG-II): from individual species to whole genera.</title>
        <authorList>
            <person name="Goeker M."/>
        </authorList>
    </citation>
    <scope>NUCLEOTIDE SEQUENCE [LARGE SCALE GENOMIC DNA]</scope>
    <source>
        <strain evidence="2 3">DSM 23424</strain>
    </source>
</reference>
<keyword evidence="1" id="KW-0732">Signal</keyword>
<dbReference type="PROSITE" id="PS51257">
    <property type="entry name" value="PROKAR_LIPOPROTEIN"/>
    <property type="match status" value="1"/>
</dbReference>
<comment type="caution">
    <text evidence="2">The sequence shown here is derived from an EMBL/GenBank/DDBJ whole genome shotgun (WGS) entry which is preliminary data.</text>
</comment>
<organism evidence="2 3">
    <name type="scientific">Ulvibacter antarcticus</name>
    <dbReference type="NCBI Taxonomy" id="442714"/>
    <lineage>
        <taxon>Bacteria</taxon>
        <taxon>Pseudomonadati</taxon>
        <taxon>Bacteroidota</taxon>
        <taxon>Flavobacteriia</taxon>
        <taxon>Flavobacteriales</taxon>
        <taxon>Flavobacteriaceae</taxon>
        <taxon>Ulvibacter</taxon>
    </lineage>
</organism>